<accession>E1ZWT1</accession>
<evidence type="ECO:0000313" key="3">
    <source>
        <dbReference type="Proteomes" id="UP000000311"/>
    </source>
</evidence>
<dbReference type="AlphaFoldDB" id="E1ZWT1"/>
<evidence type="ECO:0000313" key="2">
    <source>
        <dbReference type="EMBL" id="EFN74370.1"/>
    </source>
</evidence>
<evidence type="ECO:0000256" key="1">
    <source>
        <dbReference type="SAM" id="MobiDB-lite"/>
    </source>
</evidence>
<feature type="compositionally biased region" description="Acidic residues" evidence="1">
    <location>
        <begin position="235"/>
        <end position="244"/>
    </location>
</feature>
<dbReference type="EMBL" id="GL434901">
    <property type="protein sequence ID" value="EFN74370.1"/>
    <property type="molecule type" value="Genomic_DNA"/>
</dbReference>
<sequence length="443" mass="50940">MSGRNDVTRSGTCGTTCILDDVHYSIRSLRTQPVRACMALGTTPSLRYSALYRAPIYTYSGADHHALFMTGSPKIHRQRGTTRTGGSTRWLSVLRASWFPRAGMYATLDCRIVVTYSKQIILANENASLPAVANERDPSICHTRRARALSLPRHFAAINGTGLGIHEYQIEEYDVRYIVDDDRVKQRDRRSRLSPTHSRGMWKSIPNYRSWMGKRQRRRLSSSSSNVKHRKESSQEEANEEADAADSRSQSDKCIPIKPGLAAQSDIPQPLTFTSITWFNLRLANDSRIQYGLFHSWRRRGFDKSKQPLNPRRISPHNLLNDVAGYIHTSRRQLLPYLRDTSLPMNSLYRYFAIIATTCDFIFMHVSFREFTIRAYGVTMAMTIQSSLETIITFEKLLTVNKDGFMPVARLLSQRDTRRRRTGTPLRRRFHLVMQRKEGKKDL</sequence>
<gene>
    <name evidence="2" type="ORF">EAG_03330</name>
</gene>
<feature type="region of interest" description="Disordered" evidence="1">
    <location>
        <begin position="213"/>
        <end position="256"/>
    </location>
</feature>
<protein>
    <submittedName>
        <fullName evidence="2">Uncharacterized protein</fullName>
    </submittedName>
</protein>
<dbReference type="InParanoid" id="E1ZWT1"/>
<keyword evidence="3" id="KW-1185">Reference proteome</keyword>
<organism evidence="3">
    <name type="scientific">Camponotus floridanus</name>
    <name type="common">Florida carpenter ant</name>
    <dbReference type="NCBI Taxonomy" id="104421"/>
    <lineage>
        <taxon>Eukaryota</taxon>
        <taxon>Metazoa</taxon>
        <taxon>Ecdysozoa</taxon>
        <taxon>Arthropoda</taxon>
        <taxon>Hexapoda</taxon>
        <taxon>Insecta</taxon>
        <taxon>Pterygota</taxon>
        <taxon>Neoptera</taxon>
        <taxon>Endopterygota</taxon>
        <taxon>Hymenoptera</taxon>
        <taxon>Apocrita</taxon>
        <taxon>Aculeata</taxon>
        <taxon>Formicoidea</taxon>
        <taxon>Formicidae</taxon>
        <taxon>Formicinae</taxon>
        <taxon>Camponotus</taxon>
    </lineage>
</organism>
<proteinExistence type="predicted"/>
<dbReference type="Proteomes" id="UP000000311">
    <property type="component" value="Unassembled WGS sequence"/>
</dbReference>
<reference evidence="2 3" key="1">
    <citation type="journal article" date="2010" name="Science">
        <title>Genomic comparison of the ants Camponotus floridanus and Harpegnathos saltator.</title>
        <authorList>
            <person name="Bonasio R."/>
            <person name="Zhang G."/>
            <person name="Ye C."/>
            <person name="Mutti N.S."/>
            <person name="Fang X."/>
            <person name="Qin N."/>
            <person name="Donahue G."/>
            <person name="Yang P."/>
            <person name="Li Q."/>
            <person name="Li C."/>
            <person name="Zhang P."/>
            <person name="Huang Z."/>
            <person name="Berger S.L."/>
            <person name="Reinberg D."/>
            <person name="Wang J."/>
            <person name="Liebig J."/>
        </authorList>
    </citation>
    <scope>NUCLEOTIDE SEQUENCE [LARGE SCALE GENOMIC DNA]</scope>
    <source>
        <strain evidence="3">C129</strain>
    </source>
</reference>
<name>E1ZWT1_CAMFO</name>